<dbReference type="Pfam" id="PF00300">
    <property type="entry name" value="His_Phos_1"/>
    <property type="match status" value="1"/>
</dbReference>
<feature type="transmembrane region" description="Helical" evidence="3">
    <location>
        <begin position="743"/>
        <end position="762"/>
    </location>
</feature>
<dbReference type="Gene3D" id="3.40.50.1240">
    <property type="entry name" value="Phosphoglycerate mutase-like"/>
    <property type="match status" value="1"/>
</dbReference>
<feature type="binding site" evidence="2">
    <location>
        <position position="950"/>
    </location>
    <ligand>
        <name>substrate</name>
    </ligand>
</feature>
<keyword evidence="3" id="KW-0812">Transmembrane</keyword>
<feature type="binding site" evidence="2">
    <location>
        <begin position="896"/>
        <end position="903"/>
    </location>
    <ligand>
        <name>substrate</name>
    </ligand>
</feature>
<feature type="active site" description="Proton donor/acceptor" evidence="1">
    <location>
        <position position="975"/>
    </location>
</feature>
<gene>
    <name evidence="4" type="ORF">ACHHYP_06413</name>
</gene>
<dbReference type="AlphaFoldDB" id="A0A1V9YUI6"/>
<evidence type="ECO:0000256" key="1">
    <source>
        <dbReference type="PIRSR" id="PIRSR613078-1"/>
    </source>
</evidence>
<feature type="transmembrane region" description="Helical" evidence="3">
    <location>
        <begin position="568"/>
        <end position="587"/>
    </location>
</feature>
<protein>
    <submittedName>
        <fullName evidence="4">Phosphoglycerate mutase</fullName>
    </submittedName>
</protein>
<feature type="transmembrane region" description="Helical" evidence="3">
    <location>
        <begin position="709"/>
        <end position="731"/>
    </location>
</feature>
<evidence type="ECO:0000256" key="2">
    <source>
        <dbReference type="PIRSR" id="PIRSR613078-2"/>
    </source>
</evidence>
<organism evidence="4 5">
    <name type="scientific">Achlya hypogyna</name>
    <name type="common">Oomycete</name>
    <name type="synonym">Protoachlya hypogyna</name>
    <dbReference type="NCBI Taxonomy" id="1202772"/>
    <lineage>
        <taxon>Eukaryota</taxon>
        <taxon>Sar</taxon>
        <taxon>Stramenopiles</taxon>
        <taxon>Oomycota</taxon>
        <taxon>Saprolegniomycetes</taxon>
        <taxon>Saprolegniales</taxon>
        <taxon>Achlyaceae</taxon>
        <taxon>Achlya</taxon>
    </lineage>
</organism>
<feature type="active site" description="Tele-phosphohistidine intermediate" evidence="1">
    <location>
        <position position="897"/>
    </location>
</feature>
<dbReference type="InterPro" id="IPR029033">
    <property type="entry name" value="His_PPase_superfam"/>
</dbReference>
<dbReference type="PANTHER" id="PTHR48100">
    <property type="entry name" value="BROAD-SPECIFICITY PHOSPHATASE YOR283W-RELATED"/>
    <property type="match status" value="1"/>
</dbReference>
<dbReference type="Proteomes" id="UP000243579">
    <property type="component" value="Unassembled WGS sequence"/>
</dbReference>
<proteinExistence type="predicted"/>
<dbReference type="OrthoDB" id="354304at2759"/>
<reference evidence="4 5" key="1">
    <citation type="journal article" date="2014" name="Genome Biol. Evol.">
        <title>The secreted proteins of Achlya hypogyna and Thraustotheca clavata identify the ancestral oomycete secretome and reveal gene acquisitions by horizontal gene transfer.</title>
        <authorList>
            <person name="Misner I."/>
            <person name="Blouin N."/>
            <person name="Leonard G."/>
            <person name="Richards T.A."/>
            <person name="Lane C.E."/>
        </authorList>
    </citation>
    <scope>NUCLEOTIDE SEQUENCE [LARGE SCALE GENOMIC DNA]</scope>
    <source>
        <strain evidence="4 5">ATCC 48635</strain>
    </source>
</reference>
<dbReference type="SUPFAM" id="SSF53254">
    <property type="entry name" value="Phosphoglycerate mutase-like"/>
    <property type="match status" value="1"/>
</dbReference>
<dbReference type="STRING" id="1202772.A0A1V9YUI6"/>
<evidence type="ECO:0000313" key="5">
    <source>
        <dbReference type="Proteomes" id="UP000243579"/>
    </source>
</evidence>
<dbReference type="EMBL" id="JNBR01000886">
    <property type="protein sequence ID" value="OQR89220.1"/>
    <property type="molecule type" value="Genomic_DNA"/>
</dbReference>
<sequence length="1100" mass="119947">MVARTASWAKVVPLPPLALLPAHGLHGLATRRHVVGLAFFGSSLWNLAAPLKAWALSQYGFVPTSDTVIVTLDWTTVLNGRFVTQLYRNAGLAVPTALPATQYINVFLDMLVTPRSYAIWAGSYAGSEDVYLTDLEGQALRRALDGVAELDRFNASIAEYVRSGFGMWGAEVVTAFAPPIATSCGLADVTEAVLCLKGMPLEAFVNVMYPSNWQPLTNAADEAAMAAWRRVLYTNLDACLARREQLMAASASPADGVIALAKELAATHNLSLWNVAGHAQLFRSVSFFDGYLDLSGRKSGAVTYQLSGRDPSVVFGAGRLNSLLVARETAWWCSIQYRDPVTGLPDGAKCMTTVAPIFSAFFMGKYLGTDGNPRYLDNGRYPATSRIGNLTGHSYRPPAYVATFADIEYATVGNRTQWNHLWKELIANITNTAVDNSLALVEICLVADDCFEGCRNASANAGTTLTFKRGGHCVASIDTLMESPIFFVDLRCFGLGDATGKLQVTFQDGAGVQHAAVAPSAGHPIAVLACLLGGRVPQGSVYPSYVMDLLAPGPQASLVMTKADGSEAILLNFYALLALVGYLYFFARTARHLYRLAHLVRTSPHNKQLLYSVLNSSLSSVIWAQHRSAMTAIGFLSFIAWHLTASGAQCAWAPTASDVSRDPEYVCTIDALGHLRSAYEFVRLCSYAWVFFALVFMDRLPGITVCVHGYALAVLLLGLLPLSVLAALVALAAKARAATPALAWVHTQLFLVLLWIAVFALLRMPRVTAPYERAVAAALRLVGVEKQTIYRHSAFRDWIGEYFWIERSLHRSADAVYVPLSVLFEAKAIRLRNVVDHEYYVTAPPEASATGSGVKGPTKDKTHPHPEWIATQLEYYVRVHAGDRSGMAGCELWFVRHGQTDWNVEHRLQGHKDIPLNATGRQQAAAAAAYLATQHASAPFDALLSSDLSRAFATAETIQSALGIGLIATDAGLREHALGSLEGHIAGEMPPDIRRAYANLRSDPDYVCPGGGESSRQMYERVVATLEQLPRAYAGKRVVVTTHGGWLFHAYRYVHQLSIDRSQDAIPNACICIVRWDPREMWSVQAWGLTKHLDRQESRS</sequence>
<evidence type="ECO:0000256" key="3">
    <source>
        <dbReference type="SAM" id="Phobius"/>
    </source>
</evidence>
<dbReference type="GO" id="GO:0005829">
    <property type="term" value="C:cytosol"/>
    <property type="evidence" value="ECO:0007669"/>
    <property type="project" value="TreeGrafter"/>
</dbReference>
<dbReference type="InterPro" id="IPR013078">
    <property type="entry name" value="His_Pase_superF_clade-1"/>
</dbReference>
<keyword evidence="5" id="KW-1185">Reference proteome</keyword>
<dbReference type="InterPro" id="IPR050275">
    <property type="entry name" value="PGM_Phosphatase"/>
</dbReference>
<keyword evidence="3" id="KW-1133">Transmembrane helix</keyword>
<comment type="caution">
    <text evidence="4">The sequence shown here is derived from an EMBL/GenBank/DDBJ whole genome shotgun (WGS) entry which is preliminary data.</text>
</comment>
<dbReference type="SMART" id="SM00855">
    <property type="entry name" value="PGAM"/>
    <property type="match status" value="1"/>
</dbReference>
<feature type="transmembrane region" description="Helical" evidence="3">
    <location>
        <begin position="681"/>
        <end position="697"/>
    </location>
</feature>
<accession>A0A1V9YUI6</accession>
<evidence type="ECO:0000313" key="4">
    <source>
        <dbReference type="EMBL" id="OQR89220.1"/>
    </source>
</evidence>
<dbReference type="PANTHER" id="PTHR48100:SF44">
    <property type="entry name" value="PHOSPHATASE C1620.13-RELATED"/>
    <property type="match status" value="1"/>
</dbReference>
<dbReference type="CDD" id="cd07067">
    <property type="entry name" value="HP_PGM_like"/>
    <property type="match status" value="1"/>
</dbReference>
<dbReference type="GO" id="GO:0016791">
    <property type="term" value="F:phosphatase activity"/>
    <property type="evidence" value="ECO:0007669"/>
    <property type="project" value="TreeGrafter"/>
</dbReference>
<name>A0A1V9YUI6_ACHHY</name>
<keyword evidence="3" id="KW-0472">Membrane</keyword>